<dbReference type="SUPFAM" id="SSF53098">
    <property type="entry name" value="Ribonuclease H-like"/>
    <property type="match status" value="1"/>
</dbReference>
<evidence type="ECO:0000256" key="6">
    <source>
        <dbReference type="ARBA" id="ARBA00012180"/>
    </source>
</evidence>
<evidence type="ECO:0000256" key="12">
    <source>
        <dbReference type="ARBA" id="ARBA00022801"/>
    </source>
</evidence>
<comment type="similarity">
    <text evidence="5">Belongs to the RNase HII family.</text>
</comment>
<dbReference type="GO" id="GO:0003723">
    <property type="term" value="F:RNA binding"/>
    <property type="evidence" value="ECO:0007669"/>
    <property type="project" value="InterPro"/>
</dbReference>
<dbReference type="Pfam" id="PF01351">
    <property type="entry name" value="RNase_HII"/>
    <property type="match status" value="1"/>
</dbReference>
<dbReference type="GO" id="GO:0006298">
    <property type="term" value="P:mismatch repair"/>
    <property type="evidence" value="ECO:0007669"/>
    <property type="project" value="TreeGrafter"/>
</dbReference>
<dbReference type="EMBL" id="MN740405">
    <property type="protein sequence ID" value="QHU04909.1"/>
    <property type="molecule type" value="Genomic_DNA"/>
</dbReference>
<comment type="subcellular location">
    <subcellularLocation>
        <location evidence="4">Cytoplasm</location>
    </subcellularLocation>
</comment>
<dbReference type="InterPro" id="IPR036397">
    <property type="entry name" value="RNaseH_sf"/>
</dbReference>
<evidence type="ECO:0000256" key="3">
    <source>
        <dbReference type="ARBA" id="ARBA00001946"/>
    </source>
</evidence>
<dbReference type="EC" id="3.1.26.4" evidence="6"/>
<evidence type="ECO:0000256" key="1">
    <source>
        <dbReference type="ARBA" id="ARBA00000077"/>
    </source>
</evidence>
<dbReference type="InterPro" id="IPR024567">
    <property type="entry name" value="RNase_HII/HIII_dom"/>
</dbReference>
<comment type="cofactor">
    <cofactor evidence="2">
        <name>Mn(2+)</name>
        <dbReference type="ChEBI" id="CHEBI:29035"/>
    </cofactor>
</comment>
<evidence type="ECO:0000313" key="15">
    <source>
        <dbReference type="EMBL" id="QHU04909.1"/>
    </source>
</evidence>
<evidence type="ECO:0000256" key="9">
    <source>
        <dbReference type="ARBA" id="ARBA00022722"/>
    </source>
</evidence>
<dbReference type="GO" id="GO:0032299">
    <property type="term" value="C:ribonuclease H2 complex"/>
    <property type="evidence" value="ECO:0007669"/>
    <property type="project" value="TreeGrafter"/>
</dbReference>
<dbReference type="InterPro" id="IPR012337">
    <property type="entry name" value="RNaseH-like_sf"/>
</dbReference>
<keyword evidence="8" id="KW-0963">Cytoplasm</keyword>
<dbReference type="Gene3D" id="3.30.420.10">
    <property type="entry name" value="Ribonuclease H-like superfamily/Ribonuclease H"/>
    <property type="match status" value="1"/>
</dbReference>
<organism evidence="15">
    <name type="scientific">viral metagenome</name>
    <dbReference type="NCBI Taxonomy" id="1070528"/>
    <lineage>
        <taxon>unclassified sequences</taxon>
        <taxon>metagenomes</taxon>
        <taxon>organismal metagenomes</taxon>
    </lineage>
</organism>
<keyword evidence="11" id="KW-0255">Endonuclease</keyword>
<feature type="domain" description="RNase H type-2" evidence="14">
    <location>
        <begin position="37"/>
        <end position="252"/>
    </location>
</feature>
<dbReference type="CDD" id="cd07182">
    <property type="entry name" value="RNase_HII_bacteria_HII_like"/>
    <property type="match status" value="1"/>
</dbReference>
<dbReference type="InterPro" id="IPR022898">
    <property type="entry name" value="RNase_HII"/>
</dbReference>
<evidence type="ECO:0000256" key="4">
    <source>
        <dbReference type="ARBA" id="ARBA00004496"/>
    </source>
</evidence>
<keyword evidence="10" id="KW-0479">Metal-binding</keyword>
<keyword evidence="12" id="KW-0378">Hydrolase</keyword>
<protein>
    <recommendedName>
        <fullName evidence="7">Ribonuclease HII</fullName>
        <ecNumber evidence="6">3.1.26.4</ecNumber>
    </recommendedName>
</protein>
<dbReference type="GO" id="GO:0043137">
    <property type="term" value="P:DNA replication, removal of RNA primer"/>
    <property type="evidence" value="ECO:0007669"/>
    <property type="project" value="TreeGrafter"/>
</dbReference>
<evidence type="ECO:0000256" key="2">
    <source>
        <dbReference type="ARBA" id="ARBA00001936"/>
    </source>
</evidence>
<dbReference type="AlphaFoldDB" id="A0A6C0JH38"/>
<comment type="catalytic activity">
    <reaction evidence="1">
        <text>Endonucleolytic cleavage to 5'-phosphomonoester.</text>
        <dbReference type="EC" id="3.1.26.4"/>
    </reaction>
</comment>
<dbReference type="GO" id="GO:0004523">
    <property type="term" value="F:RNA-DNA hybrid ribonuclease activity"/>
    <property type="evidence" value="ECO:0007669"/>
    <property type="project" value="UniProtKB-EC"/>
</dbReference>
<accession>A0A6C0JH38</accession>
<dbReference type="GO" id="GO:0046872">
    <property type="term" value="F:metal ion binding"/>
    <property type="evidence" value="ECO:0007669"/>
    <property type="project" value="UniProtKB-KW"/>
</dbReference>
<evidence type="ECO:0000256" key="7">
    <source>
        <dbReference type="ARBA" id="ARBA00019179"/>
    </source>
</evidence>
<dbReference type="InterPro" id="IPR001352">
    <property type="entry name" value="RNase_HII/HIII"/>
</dbReference>
<evidence type="ECO:0000256" key="5">
    <source>
        <dbReference type="ARBA" id="ARBA00007383"/>
    </source>
</evidence>
<reference evidence="15" key="1">
    <citation type="journal article" date="2020" name="Nature">
        <title>Giant virus diversity and host interactions through global metagenomics.</title>
        <authorList>
            <person name="Schulz F."/>
            <person name="Roux S."/>
            <person name="Paez-Espino D."/>
            <person name="Jungbluth S."/>
            <person name="Walsh D.A."/>
            <person name="Denef V.J."/>
            <person name="McMahon K.D."/>
            <person name="Konstantinidis K.T."/>
            <person name="Eloe-Fadrosh E.A."/>
            <person name="Kyrpides N.C."/>
            <person name="Woyke T."/>
        </authorList>
    </citation>
    <scope>NUCLEOTIDE SEQUENCE</scope>
    <source>
        <strain evidence="15">GVMAG-M-3300027708-5</strain>
    </source>
</reference>
<comment type="cofactor">
    <cofactor evidence="3">
        <name>Mg(2+)</name>
        <dbReference type="ChEBI" id="CHEBI:18420"/>
    </cofactor>
</comment>
<evidence type="ECO:0000256" key="11">
    <source>
        <dbReference type="ARBA" id="ARBA00022759"/>
    </source>
</evidence>
<evidence type="ECO:0000256" key="8">
    <source>
        <dbReference type="ARBA" id="ARBA00022490"/>
    </source>
</evidence>
<keyword evidence="13" id="KW-0464">Manganese</keyword>
<evidence type="ECO:0000256" key="13">
    <source>
        <dbReference type="ARBA" id="ARBA00023211"/>
    </source>
</evidence>
<proteinExistence type="inferred from homology"/>
<sequence length="255" mass="28814">MTELEQIKEPNKKSENKAIRLPKEPLSRFYNNDEQNTFELSIDEAGRGCLFGRVYVGCVVLPKDPALFDGKNIKDSKRFSSKKKINEVADYIKTNALAWHVSYVEADVIDNINILRSVMQGMHDSIKNILDKLGGVPVGQCMAIVDGNYFTPYRVFENVSGTICEMPHVTVEQGDGKYMAIAAASILAKTERDNYILELCQKYPDLVTRYHLDTNMGYGTKTHLDGIKEHGITQWHRKTFGQACKEAKINKICTI</sequence>
<evidence type="ECO:0000256" key="10">
    <source>
        <dbReference type="ARBA" id="ARBA00022723"/>
    </source>
</evidence>
<dbReference type="PANTHER" id="PTHR10954:SF18">
    <property type="entry name" value="RIBONUCLEASE HII"/>
    <property type="match status" value="1"/>
</dbReference>
<keyword evidence="9" id="KW-0540">Nuclease</keyword>
<dbReference type="PANTHER" id="PTHR10954">
    <property type="entry name" value="RIBONUCLEASE H2 SUBUNIT A"/>
    <property type="match status" value="1"/>
</dbReference>
<dbReference type="GO" id="GO:0005737">
    <property type="term" value="C:cytoplasm"/>
    <property type="evidence" value="ECO:0007669"/>
    <property type="project" value="UniProtKB-SubCell"/>
</dbReference>
<name>A0A6C0JH38_9ZZZZ</name>
<evidence type="ECO:0000259" key="14">
    <source>
        <dbReference type="PROSITE" id="PS51975"/>
    </source>
</evidence>
<dbReference type="PROSITE" id="PS51975">
    <property type="entry name" value="RNASE_H_2"/>
    <property type="match status" value="1"/>
</dbReference>